<reference evidence="1" key="2">
    <citation type="submission" date="2010-07" db="EMBL/GenBank/DDBJ databases">
        <authorList>
            <consortium name="The Broad Institute Genome Sequencing Platform"/>
            <consortium name="Broad Institute Genome Sequencing Center for Infectious Disease"/>
            <person name="Ma L.-J."/>
            <person name="Dead R."/>
            <person name="Young S."/>
            <person name="Zeng Q."/>
            <person name="Koehrsen M."/>
            <person name="Alvarado L."/>
            <person name="Berlin A."/>
            <person name="Chapman S.B."/>
            <person name="Chen Z."/>
            <person name="Freedman E."/>
            <person name="Gellesch M."/>
            <person name="Goldberg J."/>
            <person name="Griggs A."/>
            <person name="Gujja S."/>
            <person name="Heilman E.R."/>
            <person name="Heiman D."/>
            <person name="Hepburn T."/>
            <person name="Howarth C."/>
            <person name="Jen D."/>
            <person name="Larson L."/>
            <person name="Mehta T."/>
            <person name="Neiman D."/>
            <person name="Pearson M."/>
            <person name="Roberts A."/>
            <person name="Saif S."/>
            <person name="Shea T."/>
            <person name="Shenoy N."/>
            <person name="Sisk P."/>
            <person name="Stolte C."/>
            <person name="Sykes S."/>
            <person name="Walk T."/>
            <person name="White J."/>
            <person name="Yandava C."/>
            <person name="Haas B."/>
            <person name="Nusbaum C."/>
            <person name="Birren B."/>
        </authorList>
    </citation>
    <scope>NUCLEOTIDE SEQUENCE</scope>
    <source>
        <strain evidence="1">R3-111a-1</strain>
    </source>
</reference>
<sequence>MSFIFYSGPSSDFPPMSEWKTFEELFNLNKPEMLRTGDTGEDVGCIWNAVLECAKLGVDERVVFAIIMQESTGDVGVATTWNMDKRATAGLMQCDGSPGFDGRHGLPQADITAMVRAGTEHFKGNLHEHGDKWDADTIYKALRSYNSGRCDADDLSKGLGATDDYVSDVANRLCGRTR</sequence>
<protein>
    <recommendedName>
        <fullName evidence="4">Transglycosylase SLT domain-containing protein</fullName>
    </recommendedName>
</protein>
<dbReference type="EnsemblFungi" id="EJT75346">
    <property type="protein sequence ID" value="EJT75346"/>
    <property type="gene ID" value="GGTG_05283"/>
</dbReference>
<accession>J3NVG8</accession>
<keyword evidence="3" id="KW-1185">Reference proteome</keyword>
<gene>
    <name evidence="2" type="primary">20345741</name>
    <name evidence="1" type="ORF">GGTG_05283</name>
</gene>
<dbReference type="OrthoDB" id="1193027at2759"/>
<evidence type="ECO:0000313" key="2">
    <source>
        <dbReference type="EnsemblFungi" id="EJT75346"/>
    </source>
</evidence>
<dbReference type="GeneID" id="20345741"/>
<dbReference type="AlphaFoldDB" id="J3NVG8"/>
<dbReference type="EMBL" id="GL385397">
    <property type="protein sequence ID" value="EJT75346.1"/>
    <property type="molecule type" value="Genomic_DNA"/>
</dbReference>
<dbReference type="HOGENOM" id="CLU_058267_3_0_1"/>
<reference evidence="3" key="1">
    <citation type="submission" date="2010-07" db="EMBL/GenBank/DDBJ databases">
        <title>The genome sequence of Gaeumannomyces graminis var. tritici strain R3-111a-1.</title>
        <authorList>
            <consortium name="The Broad Institute Genome Sequencing Platform"/>
            <person name="Ma L.-J."/>
            <person name="Dead R."/>
            <person name="Young S."/>
            <person name="Zeng Q."/>
            <person name="Koehrsen M."/>
            <person name="Alvarado L."/>
            <person name="Berlin A."/>
            <person name="Chapman S.B."/>
            <person name="Chen Z."/>
            <person name="Freedman E."/>
            <person name="Gellesch M."/>
            <person name="Goldberg J."/>
            <person name="Griggs A."/>
            <person name="Gujja S."/>
            <person name="Heilman E.R."/>
            <person name="Heiman D."/>
            <person name="Hepburn T."/>
            <person name="Howarth C."/>
            <person name="Jen D."/>
            <person name="Larson L."/>
            <person name="Mehta T."/>
            <person name="Neiman D."/>
            <person name="Pearson M."/>
            <person name="Roberts A."/>
            <person name="Saif S."/>
            <person name="Shea T."/>
            <person name="Shenoy N."/>
            <person name="Sisk P."/>
            <person name="Stolte C."/>
            <person name="Sykes S."/>
            <person name="Walk T."/>
            <person name="White J."/>
            <person name="Yandava C."/>
            <person name="Haas B."/>
            <person name="Nusbaum C."/>
            <person name="Birren B."/>
        </authorList>
    </citation>
    <scope>NUCLEOTIDE SEQUENCE [LARGE SCALE GENOMIC DNA]</scope>
    <source>
        <strain evidence="3">R3-111a-1</strain>
    </source>
</reference>
<dbReference type="InterPro" id="IPR023346">
    <property type="entry name" value="Lysozyme-like_dom_sf"/>
</dbReference>
<dbReference type="VEuPathDB" id="FungiDB:GGTG_05283"/>
<reference evidence="2" key="4">
    <citation type="journal article" date="2015" name="G3 (Bethesda)">
        <title>Genome sequences of three phytopathogenic species of the Magnaporthaceae family of fungi.</title>
        <authorList>
            <person name="Okagaki L.H."/>
            <person name="Nunes C.C."/>
            <person name="Sailsbery J."/>
            <person name="Clay B."/>
            <person name="Brown D."/>
            <person name="John T."/>
            <person name="Oh Y."/>
            <person name="Young N."/>
            <person name="Fitzgerald M."/>
            <person name="Haas B.J."/>
            <person name="Zeng Q."/>
            <person name="Young S."/>
            <person name="Adiconis X."/>
            <person name="Fan L."/>
            <person name="Levin J.Z."/>
            <person name="Mitchell T.K."/>
            <person name="Okubara P.A."/>
            <person name="Farman M.L."/>
            <person name="Kohn L.M."/>
            <person name="Birren B."/>
            <person name="Ma L.-J."/>
            <person name="Dean R.A."/>
        </authorList>
    </citation>
    <scope>NUCLEOTIDE SEQUENCE</scope>
    <source>
        <strain evidence="2">R3-111a-1</strain>
    </source>
</reference>
<name>J3NVG8_GAET3</name>
<dbReference type="Gene3D" id="1.10.530.10">
    <property type="match status" value="1"/>
</dbReference>
<organism evidence="1">
    <name type="scientific">Gaeumannomyces tritici (strain R3-111a-1)</name>
    <name type="common">Wheat and barley take-all root rot fungus</name>
    <name type="synonym">Gaeumannomyces graminis var. tritici</name>
    <dbReference type="NCBI Taxonomy" id="644352"/>
    <lineage>
        <taxon>Eukaryota</taxon>
        <taxon>Fungi</taxon>
        <taxon>Dikarya</taxon>
        <taxon>Ascomycota</taxon>
        <taxon>Pezizomycotina</taxon>
        <taxon>Sordariomycetes</taxon>
        <taxon>Sordariomycetidae</taxon>
        <taxon>Magnaporthales</taxon>
        <taxon>Magnaporthaceae</taxon>
        <taxon>Gaeumannomyces</taxon>
    </lineage>
</organism>
<reference evidence="1" key="3">
    <citation type="submission" date="2010-09" db="EMBL/GenBank/DDBJ databases">
        <title>Annotation of Gaeumannomyces graminis var. tritici R3-111a-1.</title>
        <authorList>
            <consortium name="The Broad Institute Genome Sequencing Platform"/>
            <person name="Ma L.-J."/>
            <person name="Dead R."/>
            <person name="Young S.K."/>
            <person name="Zeng Q."/>
            <person name="Gargeya S."/>
            <person name="Fitzgerald M."/>
            <person name="Haas B."/>
            <person name="Abouelleil A."/>
            <person name="Alvarado L."/>
            <person name="Arachchi H.M."/>
            <person name="Berlin A."/>
            <person name="Brown A."/>
            <person name="Chapman S.B."/>
            <person name="Chen Z."/>
            <person name="Dunbar C."/>
            <person name="Freedman E."/>
            <person name="Gearin G."/>
            <person name="Gellesch M."/>
            <person name="Goldberg J."/>
            <person name="Griggs A."/>
            <person name="Gujja S."/>
            <person name="Heiman D."/>
            <person name="Howarth C."/>
            <person name="Larson L."/>
            <person name="Lui A."/>
            <person name="MacDonald P.J.P."/>
            <person name="Mehta T."/>
            <person name="Montmayeur A."/>
            <person name="Murphy C."/>
            <person name="Neiman D."/>
            <person name="Pearson M."/>
            <person name="Priest M."/>
            <person name="Roberts A."/>
            <person name="Saif S."/>
            <person name="Shea T."/>
            <person name="Shenoy N."/>
            <person name="Sisk P."/>
            <person name="Stolte C."/>
            <person name="Sykes S."/>
            <person name="Yandava C."/>
            <person name="Wortman J."/>
            <person name="Nusbaum C."/>
            <person name="Birren B."/>
        </authorList>
    </citation>
    <scope>NUCLEOTIDE SEQUENCE</scope>
    <source>
        <strain evidence="1">R3-111a-1</strain>
    </source>
</reference>
<dbReference type="SUPFAM" id="SSF53955">
    <property type="entry name" value="Lysozyme-like"/>
    <property type="match status" value="1"/>
</dbReference>
<reference evidence="2" key="5">
    <citation type="submission" date="2018-04" db="UniProtKB">
        <authorList>
            <consortium name="EnsemblFungi"/>
        </authorList>
    </citation>
    <scope>IDENTIFICATION</scope>
    <source>
        <strain evidence="2">R3-111a-1</strain>
    </source>
</reference>
<evidence type="ECO:0000313" key="3">
    <source>
        <dbReference type="Proteomes" id="UP000006039"/>
    </source>
</evidence>
<proteinExistence type="predicted"/>
<evidence type="ECO:0000313" key="1">
    <source>
        <dbReference type="EMBL" id="EJT75346.1"/>
    </source>
</evidence>
<dbReference type="Proteomes" id="UP000006039">
    <property type="component" value="Unassembled WGS sequence"/>
</dbReference>
<dbReference type="eggNOG" id="ENOG502RIT8">
    <property type="taxonomic scope" value="Eukaryota"/>
</dbReference>
<evidence type="ECO:0008006" key="4">
    <source>
        <dbReference type="Google" id="ProtNLM"/>
    </source>
</evidence>
<dbReference type="RefSeq" id="XP_009221346.1">
    <property type="nucleotide sequence ID" value="XM_009223082.1"/>
</dbReference>